<dbReference type="PANTHER" id="PTHR11909">
    <property type="entry name" value="CASEIN KINASE-RELATED"/>
    <property type="match status" value="1"/>
</dbReference>
<keyword evidence="2" id="KW-1185">Reference proteome</keyword>
<organism evidence="2 3">
    <name type="scientific">Panagrellus redivivus</name>
    <name type="common">Microworm</name>
    <dbReference type="NCBI Taxonomy" id="6233"/>
    <lineage>
        <taxon>Eukaryota</taxon>
        <taxon>Metazoa</taxon>
        <taxon>Ecdysozoa</taxon>
        <taxon>Nematoda</taxon>
        <taxon>Chromadorea</taxon>
        <taxon>Rhabditida</taxon>
        <taxon>Tylenchina</taxon>
        <taxon>Panagrolaimomorpha</taxon>
        <taxon>Panagrolaimoidea</taxon>
        <taxon>Panagrolaimidae</taxon>
        <taxon>Panagrellus</taxon>
    </lineage>
</organism>
<dbReference type="Proteomes" id="UP000492821">
    <property type="component" value="Unassembled WGS sequence"/>
</dbReference>
<protein>
    <submittedName>
        <fullName evidence="3">Protein kinase domain-containing protein</fullName>
    </submittedName>
</protein>
<reference evidence="3" key="2">
    <citation type="submission" date="2020-10" db="UniProtKB">
        <authorList>
            <consortium name="WormBaseParasite"/>
        </authorList>
    </citation>
    <scope>IDENTIFICATION</scope>
</reference>
<dbReference type="WBParaSite" id="Pan_g8638.t1">
    <property type="protein sequence ID" value="Pan_g8638.t1"/>
    <property type="gene ID" value="Pan_g8638"/>
</dbReference>
<dbReference type="InterPro" id="IPR011009">
    <property type="entry name" value="Kinase-like_dom_sf"/>
</dbReference>
<evidence type="ECO:0000313" key="2">
    <source>
        <dbReference type="Proteomes" id="UP000492821"/>
    </source>
</evidence>
<feature type="compositionally biased region" description="Basic and acidic residues" evidence="1">
    <location>
        <begin position="368"/>
        <end position="385"/>
    </location>
</feature>
<evidence type="ECO:0000313" key="3">
    <source>
        <dbReference type="WBParaSite" id="Pan_g8638.t1"/>
    </source>
</evidence>
<evidence type="ECO:0000256" key="1">
    <source>
        <dbReference type="SAM" id="MobiDB-lite"/>
    </source>
</evidence>
<dbReference type="InterPro" id="IPR050235">
    <property type="entry name" value="CK1_Ser-Thr_kinase"/>
</dbReference>
<dbReference type="SUPFAM" id="SSF56112">
    <property type="entry name" value="Protein kinase-like (PK-like)"/>
    <property type="match status" value="1"/>
</dbReference>
<feature type="region of interest" description="Disordered" evidence="1">
    <location>
        <begin position="353"/>
        <end position="385"/>
    </location>
</feature>
<sequence length="385" mass="43739">MSELPVATDRLRRASETAETDAIGIAAEKKATDIAPDTAVYNGIPHLKEGAVFAGKFKIHERVGWDNAVGASYYAMPLNAMKELVLRIDADDTARKHVPSCLFAETAVLKLAENTRKYVLFTQIYSYDLTARHPWLAVYNRGGPTVKECLDFVAVGKFTHGTTGRFAADIIEIIDFLHNHDFLATHLDFNMLRFDPCSRTVFLADLGYVKVDPSKRHLRQKQPVQWRGNAAYAPLSYHGSVDLTQWDELESVYYLIHEMVTGALPWENTPLSELETRKLLFIQEDNFAELPEQYLKLYESILRLKADQSGDYSKIKELAVEIYTEVGGVTDPDQNLDFEVDFPDIPDEELPRFIMEKKPIEGEDGEVKEEIKTEEKNEETKEIEA</sequence>
<dbReference type="Gene3D" id="1.10.510.10">
    <property type="entry name" value="Transferase(Phosphotransferase) domain 1"/>
    <property type="match status" value="1"/>
</dbReference>
<name>A0A7E4WB83_PANRE</name>
<dbReference type="AlphaFoldDB" id="A0A7E4WB83"/>
<reference evidence="2" key="1">
    <citation type="journal article" date="2013" name="Genetics">
        <title>The draft genome and transcriptome of Panagrellus redivivus are shaped by the harsh demands of a free-living lifestyle.</title>
        <authorList>
            <person name="Srinivasan J."/>
            <person name="Dillman A.R."/>
            <person name="Macchietto M.G."/>
            <person name="Heikkinen L."/>
            <person name="Lakso M."/>
            <person name="Fracchia K.M."/>
            <person name="Antoshechkin I."/>
            <person name="Mortazavi A."/>
            <person name="Wong G."/>
            <person name="Sternberg P.W."/>
        </authorList>
    </citation>
    <scope>NUCLEOTIDE SEQUENCE [LARGE SCALE GENOMIC DNA]</scope>
    <source>
        <strain evidence="2">MT8872</strain>
    </source>
</reference>
<proteinExistence type="predicted"/>
<accession>A0A7E4WB83</accession>